<dbReference type="AlphaFoldDB" id="A0A9P0QG32"/>
<evidence type="ECO:0000313" key="1">
    <source>
        <dbReference type="EMBL" id="CAH2019415.1"/>
    </source>
</evidence>
<keyword evidence="2" id="KW-1185">Reference proteome</keyword>
<protein>
    <submittedName>
        <fullName evidence="1">Uncharacterized protein</fullName>
    </submittedName>
</protein>
<dbReference type="Proteomes" id="UP001152888">
    <property type="component" value="Unassembled WGS sequence"/>
</dbReference>
<comment type="caution">
    <text evidence="1">The sequence shown here is derived from an EMBL/GenBank/DDBJ whole genome shotgun (WGS) entry which is preliminary data.</text>
</comment>
<reference evidence="1" key="1">
    <citation type="submission" date="2022-03" db="EMBL/GenBank/DDBJ databases">
        <authorList>
            <person name="Sayadi A."/>
        </authorList>
    </citation>
    <scope>NUCLEOTIDE SEQUENCE</scope>
</reference>
<dbReference type="PANTHER" id="PTHR12517:SF0">
    <property type="entry name" value="INTERMEMBRANE LIPID TRANSFER PROTEIN VPS13B"/>
    <property type="match status" value="1"/>
</dbReference>
<organism evidence="1 2">
    <name type="scientific">Acanthoscelides obtectus</name>
    <name type="common">Bean weevil</name>
    <name type="synonym">Bruchus obtectus</name>
    <dbReference type="NCBI Taxonomy" id="200917"/>
    <lineage>
        <taxon>Eukaryota</taxon>
        <taxon>Metazoa</taxon>
        <taxon>Ecdysozoa</taxon>
        <taxon>Arthropoda</taxon>
        <taxon>Hexapoda</taxon>
        <taxon>Insecta</taxon>
        <taxon>Pterygota</taxon>
        <taxon>Neoptera</taxon>
        <taxon>Endopterygota</taxon>
        <taxon>Coleoptera</taxon>
        <taxon>Polyphaga</taxon>
        <taxon>Cucujiformia</taxon>
        <taxon>Chrysomeloidea</taxon>
        <taxon>Chrysomelidae</taxon>
        <taxon>Bruchinae</taxon>
        <taxon>Bruchini</taxon>
        <taxon>Acanthoscelides</taxon>
    </lineage>
</organism>
<dbReference type="OrthoDB" id="445152at2759"/>
<dbReference type="InterPro" id="IPR039782">
    <property type="entry name" value="VPS13B"/>
</dbReference>
<evidence type="ECO:0000313" key="2">
    <source>
        <dbReference type="Proteomes" id="UP001152888"/>
    </source>
</evidence>
<accession>A0A9P0QG32</accession>
<sequence length="268" mass="30841">MLDVCPEQLNAYKSCRRTSSNSYPLSPLKMRAIRAGAAVLHIRRLLLLCIPPHRKFSRKSRTGSNITRTILEPERSTMAWRYPQPRALTKVRVFPVPYKMSLGYQEDLVVVCHLEYWSECRNCYLPYTQFYLSESEVCHLTLPQGTPRTVVASTWRVVITTVNEGNSDEDLSKDVVISPRALAACMRIDSYFDKSLIPHLTAALYVTKIELALYNYFDKRGSACSQDARLSEELYTRFAVSRYSKVHVDRFGESNIVWSVLGNRRVDR</sequence>
<dbReference type="PANTHER" id="PTHR12517">
    <property type="entry name" value="VACUOLAR PROTEIN SORTING-ASSOCIATED PROTEIN 13B"/>
    <property type="match status" value="1"/>
</dbReference>
<dbReference type="EMBL" id="CAKOFQ010010235">
    <property type="protein sequence ID" value="CAH2019415.1"/>
    <property type="molecule type" value="Genomic_DNA"/>
</dbReference>
<proteinExistence type="predicted"/>
<name>A0A9P0QG32_ACAOB</name>
<gene>
    <name evidence="1" type="ORF">ACAOBT_LOCUS37132</name>
</gene>